<reference evidence="2 3" key="1">
    <citation type="submission" date="2019-02" db="EMBL/GenBank/DDBJ databases">
        <title>Genomic Encyclopedia of Type Strains, Phase IV (KMG-IV): sequencing the most valuable type-strain genomes for metagenomic binning, comparative biology and taxonomic classification.</title>
        <authorList>
            <person name="Goeker M."/>
        </authorList>
    </citation>
    <scope>NUCLEOTIDE SEQUENCE [LARGE SCALE GENOMIC DNA]</scope>
    <source>
        <strain evidence="2 3">DSM 101727</strain>
    </source>
</reference>
<dbReference type="Pfam" id="PF25362">
    <property type="entry name" value="bPH_11"/>
    <property type="match status" value="1"/>
</dbReference>
<proteinExistence type="predicted"/>
<comment type="caution">
    <text evidence="2">The sequence shown here is derived from an EMBL/GenBank/DDBJ whole genome shotgun (WGS) entry which is preliminary data.</text>
</comment>
<evidence type="ECO:0000313" key="2">
    <source>
        <dbReference type="EMBL" id="RZS43190.1"/>
    </source>
</evidence>
<dbReference type="Proteomes" id="UP000294257">
    <property type="component" value="Unassembled WGS sequence"/>
</dbReference>
<name>A0A4Q7L387_9PSEU</name>
<accession>A0A4Q7L387</accession>
<dbReference type="RefSeq" id="WP_130343072.1">
    <property type="nucleotide sequence ID" value="NZ_SGWQ01000002.1"/>
</dbReference>
<dbReference type="AlphaFoldDB" id="A0A4Q7L387"/>
<gene>
    <name evidence="2" type="ORF">EV193_102169</name>
</gene>
<feature type="domain" description="PH" evidence="1">
    <location>
        <begin position="37"/>
        <end position="157"/>
    </location>
</feature>
<dbReference type="InterPro" id="IPR057446">
    <property type="entry name" value="PH_bac"/>
</dbReference>
<evidence type="ECO:0000313" key="3">
    <source>
        <dbReference type="Proteomes" id="UP000294257"/>
    </source>
</evidence>
<dbReference type="EMBL" id="SGWQ01000002">
    <property type="protein sequence ID" value="RZS43190.1"/>
    <property type="molecule type" value="Genomic_DNA"/>
</dbReference>
<dbReference type="OrthoDB" id="4774775at2"/>
<keyword evidence="3" id="KW-1185">Reference proteome</keyword>
<protein>
    <recommendedName>
        <fullName evidence="1">PH domain-containing protein</fullName>
    </recommendedName>
</protein>
<organism evidence="2 3">
    <name type="scientific">Herbihabitans rhizosphaerae</name>
    <dbReference type="NCBI Taxonomy" id="1872711"/>
    <lineage>
        <taxon>Bacteria</taxon>
        <taxon>Bacillati</taxon>
        <taxon>Actinomycetota</taxon>
        <taxon>Actinomycetes</taxon>
        <taxon>Pseudonocardiales</taxon>
        <taxon>Pseudonocardiaceae</taxon>
        <taxon>Herbihabitans</taxon>
    </lineage>
</organism>
<sequence>MTRTLLVLLIAAIFALCVAGMLWGYRNRARRQAAVLPPFPEPPADLGAERLTTTGVYASTTTDASWQDRIAIGDIGHRSAATLRLHDAGLLVERDGASPVWIPAESLVQSRTSAGHAGKVMGGDGVLVIRWRLGEQLLDTGFRGDDKDVYPEWSDAITELVGAQGKAVS</sequence>
<evidence type="ECO:0000259" key="1">
    <source>
        <dbReference type="Pfam" id="PF25362"/>
    </source>
</evidence>